<dbReference type="InterPro" id="IPR025347">
    <property type="entry name" value="DUF4251"/>
</dbReference>
<evidence type="ECO:0000256" key="1">
    <source>
        <dbReference type="SAM" id="SignalP"/>
    </source>
</evidence>
<organism evidence="2 3">
    <name type="scientific">Carboxylicivirga sediminis</name>
    <dbReference type="NCBI Taxonomy" id="2006564"/>
    <lineage>
        <taxon>Bacteria</taxon>
        <taxon>Pseudomonadati</taxon>
        <taxon>Bacteroidota</taxon>
        <taxon>Bacteroidia</taxon>
        <taxon>Marinilabiliales</taxon>
        <taxon>Marinilabiliaceae</taxon>
        <taxon>Carboxylicivirga</taxon>
    </lineage>
</organism>
<protein>
    <submittedName>
        <fullName evidence="2">DUF4251 domain-containing protein</fullName>
    </submittedName>
</protein>
<dbReference type="AlphaFoldDB" id="A0A941F5S2"/>
<reference evidence="2" key="1">
    <citation type="journal article" date="2018" name="Int. J. Syst. Evol. Microbiol.">
        <title>Carboxylicivirga sediminis sp. nov., isolated from coastal sediment.</title>
        <authorList>
            <person name="Wang F.Q."/>
            <person name="Ren L.H."/>
            <person name="Zou R.J."/>
            <person name="Sun Y.Z."/>
            <person name="Liu X.J."/>
            <person name="Jiang F."/>
            <person name="Liu L.J."/>
        </authorList>
    </citation>
    <scope>NUCLEOTIDE SEQUENCE</scope>
    <source>
        <strain evidence="2">JR1</strain>
    </source>
</reference>
<feature type="chain" id="PRO_5037509188" evidence="1">
    <location>
        <begin position="22"/>
        <end position="173"/>
    </location>
</feature>
<dbReference type="RefSeq" id="WP_212192346.1">
    <property type="nucleotide sequence ID" value="NZ_JAGTAR010000030.1"/>
</dbReference>
<keyword evidence="1" id="KW-0732">Signal</keyword>
<evidence type="ECO:0000313" key="2">
    <source>
        <dbReference type="EMBL" id="MBR8537321.1"/>
    </source>
</evidence>
<feature type="signal peptide" evidence="1">
    <location>
        <begin position="1"/>
        <end position="21"/>
    </location>
</feature>
<dbReference type="Gene3D" id="2.40.128.410">
    <property type="match status" value="1"/>
</dbReference>
<gene>
    <name evidence="2" type="ORF">KDU71_17260</name>
</gene>
<evidence type="ECO:0000313" key="3">
    <source>
        <dbReference type="Proteomes" id="UP000679220"/>
    </source>
</evidence>
<comment type="caution">
    <text evidence="2">The sequence shown here is derived from an EMBL/GenBank/DDBJ whole genome shotgun (WGS) entry which is preliminary data.</text>
</comment>
<sequence>MKAIVSIFLLSSMLLVTTTEASSQKKTKKERRAEQFVETQKLVDSKQFIFVPDRAFPQGGRSIDLTTNYGFIKIMGEETEGDMPFFGRGFTVPYGGGGGIKFDKTTIENEQVQINEKKLRITYSFEAKGKDDHYRVSMDIGYSGNASVNVTCNNRSPISYNGEISEIEEDKKN</sequence>
<dbReference type="EMBL" id="JAGTAR010000030">
    <property type="protein sequence ID" value="MBR8537321.1"/>
    <property type="molecule type" value="Genomic_DNA"/>
</dbReference>
<reference evidence="2" key="2">
    <citation type="submission" date="2021-04" db="EMBL/GenBank/DDBJ databases">
        <authorList>
            <person name="Zhang T."/>
            <person name="Zhang Y."/>
            <person name="Lu D."/>
            <person name="Zuo D."/>
            <person name="Du Z."/>
        </authorList>
    </citation>
    <scope>NUCLEOTIDE SEQUENCE</scope>
    <source>
        <strain evidence="2">JR1</strain>
    </source>
</reference>
<dbReference type="Pfam" id="PF14059">
    <property type="entry name" value="DUF4251"/>
    <property type="match status" value="1"/>
</dbReference>
<name>A0A941F5S2_9BACT</name>
<keyword evidence="3" id="KW-1185">Reference proteome</keyword>
<accession>A0A941F5S2</accession>
<dbReference type="Proteomes" id="UP000679220">
    <property type="component" value="Unassembled WGS sequence"/>
</dbReference>
<proteinExistence type="predicted"/>